<evidence type="ECO:0000313" key="2">
    <source>
        <dbReference type="EMBL" id="AFR07550.1"/>
    </source>
</evidence>
<evidence type="ECO:0000313" key="3">
    <source>
        <dbReference type="Proteomes" id="UP000003779"/>
    </source>
</evidence>
<feature type="region of interest" description="Disordered" evidence="1">
    <location>
        <begin position="204"/>
        <end position="230"/>
    </location>
</feature>
<protein>
    <submittedName>
        <fullName evidence="2">Uncharacterized protein</fullName>
    </submittedName>
</protein>
<dbReference type="Proteomes" id="UP000003779">
    <property type="component" value="Chromosome"/>
</dbReference>
<sequence>MGGRPAAPDPRTPPVPRGPRGRHGGGPGPTPPPPGAPGPYGPPSGPGWDRTRPDPRRAPPGHGHRSHRRPESAPRPRSGRPRRGLPLWKRLHLPYVAALLVLFPVMVGWPYLSELDEARENGRVRPEARLVEGEDTASLVGSEWLAAVYVVGVLGGQPPPPEGVELVDIGFRVTPRDDEAGELLGAYCRFRALDGEGRSWEPTLEYGDRGLSRDPGNTSGGCTDGSMQPVRGGTEQTFLVSYLVPEDVAEELRFEVSVTTTGDSTRPAPEALVFDIEPMDTTS</sequence>
<dbReference type="PATRIC" id="fig|1205910.3.peg.1779"/>
<proteinExistence type="predicted"/>
<dbReference type="AlphaFoldDB" id="J7L817"/>
<reference evidence="2 3" key="1">
    <citation type="journal article" date="2012" name="J. Bacteriol.">
        <title>Whole-Genome Sequence of Nocardiopsis alba Strain ATCC BAA-2165, Associated with Honeybees.</title>
        <authorList>
            <person name="Qiao J."/>
            <person name="Chen L."/>
            <person name="Li Y."/>
            <person name="Wang J."/>
            <person name="Zhang W."/>
            <person name="Chen S."/>
        </authorList>
    </citation>
    <scope>NUCLEOTIDE SEQUENCE [LARGE SCALE GENOMIC DNA]</scope>
    <source>
        <strain evidence="3">ATCC BAA-2165 / BE74</strain>
    </source>
</reference>
<feature type="compositionally biased region" description="Pro residues" evidence="1">
    <location>
        <begin position="7"/>
        <end position="17"/>
    </location>
</feature>
<evidence type="ECO:0000256" key="1">
    <source>
        <dbReference type="SAM" id="MobiDB-lite"/>
    </source>
</evidence>
<dbReference type="KEGG" id="nal:B005_1877"/>
<organism evidence="2 3">
    <name type="scientific">Nocardiopsis alba (strain ATCC BAA-2165 / BE74)</name>
    <dbReference type="NCBI Taxonomy" id="1205910"/>
    <lineage>
        <taxon>Bacteria</taxon>
        <taxon>Bacillati</taxon>
        <taxon>Actinomycetota</taxon>
        <taxon>Actinomycetes</taxon>
        <taxon>Streptosporangiales</taxon>
        <taxon>Nocardiopsidaceae</taxon>
        <taxon>Nocardiopsis</taxon>
    </lineage>
</organism>
<name>J7L817_NOCAA</name>
<feature type="region of interest" description="Disordered" evidence="1">
    <location>
        <begin position="1"/>
        <end position="83"/>
    </location>
</feature>
<dbReference type="EMBL" id="CP003788">
    <property type="protein sequence ID" value="AFR07550.1"/>
    <property type="molecule type" value="Genomic_DNA"/>
</dbReference>
<feature type="compositionally biased region" description="Pro residues" evidence="1">
    <location>
        <begin position="28"/>
        <end position="45"/>
    </location>
</feature>
<accession>J7L817</accession>
<reference evidence="3" key="2">
    <citation type="submission" date="2012-08" db="EMBL/GenBank/DDBJ databases">
        <title>Whole-genome sequence of Nocardiopsis alba strain ATCC BAA-2165 associated with honeybees.</title>
        <authorList>
            <person name="Qiao J."/>
            <person name="Chen L."/>
            <person name="Li Y."/>
            <person name="Wang J."/>
            <person name="Zhang W."/>
            <person name="Chen S."/>
        </authorList>
    </citation>
    <scope>NUCLEOTIDE SEQUENCE [LARGE SCALE GENOMIC DNA]</scope>
    <source>
        <strain evidence="3">ATCC BAA-2165 / BE74</strain>
    </source>
</reference>
<dbReference type="HOGENOM" id="CLU_982932_0_0_11"/>
<dbReference type="STRING" id="1205910.B005_1877"/>
<gene>
    <name evidence="2" type="ordered locus">B005_1877</name>
</gene>